<protein>
    <submittedName>
        <fullName evidence="1">Uncharacterized protein</fullName>
    </submittedName>
</protein>
<dbReference type="EMBL" id="BLXT01005122">
    <property type="protein sequence ID" value="GFO20004.1"/>
    <property type="molecule type" value="Genomic_DNA"/>
</dbReference>
<reference evidence="1 2" key="1">
    <citation type="journal article" date="2021" name="Elife">
        <title>Chloroplast acquisition without the gene transfer in kleptoplastic sea slugs, Plakobranchus ocellatus.</title>
        <authorList>
            <person name="Maeda T."/>
            <person name="Takahashi S."/>
            <person name="Yoshida T."/>
            <person name="Shimamura S."/>
            <person name="Takaki Y."/>
            <person name="Nagai Y."/>
            <person name="Toyoda A."/>
            <person name="Suzuki Y."/>
            <person name="Arimoto A."/>
            <person name="Ishii H."/>
            <person name="Satoh N."/>
            <person name="Nishiyama T."/>
            <person name="Hasebe M."/>
            <person name="Maruyama T."/>
            <person name="Minagawa J."/>
            <person name="Obokata J."/>
            <person name="Shigenobu S."/>
        </authorList>
    </citation>
    <scope>NUCLEOTIDE SEQUENCE [LARGE SCALE GENOMIC DNA]</scope>
</reference>
<organism evidence="1 2">
    <name type="scientific">Plakobranchus ocellatus</name>
    <dbReference type="NCBI Taxonomy" id="259542"/>
    <lineage>
        <taxon>Eukaryota</taxon>
        <taxon>Metazoa</taxon>
        <taxon>Spiralia</taxon>
        <taxon>Lophotrochozoa</taxon>
        <taxon>Mollusca</taxon>
        <taxon>Gastropoda</taxon>
        <taxon>Heterobranchia</taxon>
        <taxon>Euthyneura</taxon>
        <taxon>Panpulmonata</taxon>
        <taxon>Sacoglossa</taxon>
        <taxon>Placobranchoidea</taxon>
        <taxon>Plakobranchidae</taxon>
        <taxon>Plakobranchus</taxon>
    </lineage>
</organism>
<keyword evidence="2" id="KW-1185">Reference proteome</keyword>
<name>A0AAV4BM79_9GAST</name>
<accession>A0AAV4BM79</accession>
<gene>
    <name evidence="1" type="ORF">PoB_004650900</name>
</gene>
<dbReference type="AlphaFoldDB" id="A0AAV4BM79"/>
<evidence type="ECO:0000313" key="1">
    <source>
        <dbReference type="EMBL" id="GFO20004.1"/>
    </source>
</evidence>
<dbReference type="Proteomes" id="UP000735302">
    <property type="component" value="Unassembled WGS sequence"/>
</dbReference>
<proteinExistence type="predicted"/>
<comment type="caution">
    <text evidence="1">The sequence shown here is derived from an EMBL/GenBank/DDBJ whole genome shotgun (WGS) entry which is preliminary data.</text>
</comment>
<evidence type="ECO:0000313" key="2">
    <source>
        <dbReference type="Proteomes" id="UP000735302"/>
    </source>
</evidence>
<sequence>MKTPAISLEFSLTLRHIALSRHTTQHLNKNNAITQALYRTYTKLPKPSGLMSSNNGTGLHYNRILAGVLSDKRLFSCDPKQPLALRLFSPDFTFGNFQA</sequence>